<reference evidence="2 3" key="1">
    <citation type="journal article" date="2023" name="Sci. Data">
        <title>Genome assembly of the Korean intertidal mud-creeper Batillaria attramentaria.</title>
        <authorList>
            <person name="Patra A.K."/>
            <person name="Ho P.T."/>
            <person name="Jun S."/>
            <person name="Lee S.J."/>
            <person name="Kim Y."/>
            <person name="Won Y.J."/>
        </authorList>
    </citation>
    <scope>NUCLEOTIDE SEQUENCE [LARGE SCALE GENOMIC DNA]</scope>
    <source>
        <strain evidence="2">Wonlab-2016</strain>
    </source>
</reference>
<comment type="caution">
    <text evidence="2">The sequence shown here is derived from an EMBL/GenBank/DDBJ whole genome shotgun (WGS) entry which is preliminary data.</text>
</comment>
<feature type="region of interest" description="Disordered" evidence="1">
    <location>
        <begin position="1"/>
        <end position="40"/>
    </location>
</feature>
<dbReference type="Pfam" id="PF14646">
    <property type="entry name" value="MYCBPAP"/>
    <property type="match status" value="1"/>
</dbReference>
<feature type="region of interest" description="Disordered" evidence="1">
    <location>
        <begin position="624"/>
        <end position="659"/>
    </location>
</feature>
<feature type="compositionally biased region" description="Basic residues" evidence="1">
    <location>
        <begin position="1"/>
        <end position="22"/>
    </location>
</feature>
<evidence type="ECO:0000256" key="1">
    <source>
        <dbReference type="SAM" id="MobiDB-lite"/>
    </source>
</evidence>
<evidence type="ECO:0008006" key="4">
    <source>
        <dbReference type="Google" id="ProtNLM"/>
    </source>
</evidence>
<feature type="region of interest" description="Disordered" evidence="1">
    <location>
        <begin position="342"/>
        <end position="361"/>
    </location>
</feature>
<sequence length="876" mass="98466">MPRKVKSVRGHRRKGRSKSPKNKHVETSTPLSESGEWSESGEISIPELSPNIYSNMYVELRIDPTLITAPQCTKSPKWCTRQVLVKRASVREKLAARTRRKRLRTMGWGDHPTVYANTTSNCLSGKEAVRQEQPPDWQTLKVTRGINGQHNALETWGNVLLYRQGLKEKLAHRLARPTRSLAMSQHRVPPIEQHQALCSYSESQTDFPCPQRIIERSYNGTSFFTIPDRAGPFDNELVRQLKWTERQFYKPPLSIVRPALDGNHLVPEHDNVVVETSLDRMYITGRRLDNAWPPAGDAGDQGVNEGEGRGQGKGAMSSRPSRVSPGSEAFKSPSTCTTDVTIADEEEESNTDDQATQAVTASPDKYDKPCLQVAHMVYAWNEPCSHEVIEVGLVTAVDSEAEACFKIANLGSTVIRYGWHKKSHTDHFRKGRYAMPRILFDQSDKILLPQETVTLQVKFKADHPGNWCERWYLTTIPRLGPTGHANIRVNFWGMALEIDHNYLARQRLDKHLEDLACRKTASHVTEDLLKFLPIRSSTVHLEPATVAWERSIVTPDERQFELTNPGLYCHSWALFMLAEVKWMLTRDHAAINVEQEAHPETEASKSKQDILASTTGVSVQHAARKGPSTVHGPAQGTVQKAASPLKETPDDLHPTTSITSTTSTTIKAVRSFLAEHSMKKADFHVAELHREVCGQEDCERKEYMLAKVNKAASDMTCKPQQSAGWPLKQLVFRLALASCVDQLSQVEWAIRQRILNPVTKISWHGSQTVELPRERALQSVSDNPTPNTKLPAQASAPRSQRNSLHSLRSCDKDLPLTSTSATYTSSAEDMIQSLEQYRVKLYTAIYQRLGSLMESMQPLMNHDGMALNPLLALWDT</sequence>
<dbReference type="InterPro" id="IPR032707">
    <property type="entry name" value="MYCBPAP"/>
</dbReference>
<evidence type="ECO:0000313" key="3">
    <source>
        <dbReference type="Proteomes" id="UP001519460"/>
    </source>
</evidence>
<dbReference type="EMBL" id="JACVVK020000218">
    <property type="protein sequence ID" value="KAK7483908.1"/>
    <property type="molecule type" value="Genomic_DNA"/>
</dbReference>
<gene>
    <name evidence="2" type="ORF">BaRGS_00024792</name>
</gene>
<dbReference type="PANTHER" id="PTHR48421">
    <property type="entry name" value="MYCBP-ASSOCIATED PROTEIN"/>
    <property type="match status" value="1"/>
</dbReference>
<feature type="compositionally biased region" description="Acidic residues" evidence="1">
    <location>
        <begin position="342"/>
        <end position="351"/>
    </location>
</feature>
<name>A0ABD0KA11_9CAEN</name>
<evidence type="ECO:0000313" key="2">
    <source>
        <dbReference type="EMBL" id="KAK7483908.1"/>
    </source>
</evidence>
<keyword evidence="3" id="KW-1185">Reference proteome</keyword>
<proteinExistence type="predicted"/>
<dbReference type="AlphaFoldDB" id="A0ABD0KA11"/>
<protein>
    <recommendedName>
        <fullName evidence="4">MYCBP-associated protein</fullName>
    </recommendedName>
</protein>
<accession>A0ABD0KA11</accession>
<feature type="region of interest" description="Disordered" evidence="1">
    <location>
        <begin position="779"/>
        <end position="811"/>
    </location>
</feature>
<dbReference type="Proteomes" id="UP001519460">
    <property type="component" value="Unassembled WGS sequence"/>
</dbReference>
<organism evidence="2 3">
    <name type="scientific">Batillaria attramentaria</name>
    <dbReference type="NCBI Taxonomy" id="370345"/>
    <lineage>
        <taxon>Eukaryota</taxon>
        <taxon>Metazoa</taxon>
        <taxon>Spiralia</taxon>
        <taxon>Lophotrochozoa</taxon>
        <taxon>Mollusca</taxon>
        <taxon>Gastropoda</taxon>
        <taxon>Caenogastropoda</taxon>
        <taxon>Sorbeoconcha</taxon>
        <taxon>Cerithioidea</taxon>
        <taxon>Batillariidae</taxon>
        <taxon>Batillaria</taxon>
    </lineage>
</organism>
<dbReference type="PANTHER" id="PTHR48421:SF1">
    <property type="entry name" value="MYCBP-ASSOCIATED PROTEIN"/>
    <property type="match status" value="1"/>
</dbReference>
<feature type="compositionally biased region" description="Polar residues" evidence="1">
    <location>
        <begin position="779"/>
        <end position="806"/>
    </location>
</feature>
<feature type="region of interest" description="Disordered" evidence="1">
    <location>
        <begin position="289"/>
        <end position="336"/>
    </location>
</feature>